<sequence length="276" mass="31261">MKIVVRILAKKEISFDVEGCDKIENVKAMIQDNTGKQLQDELSFSDYNIINGSVISCTRRISGGGLELHGEELVGVNIDEEGREHYDASGWPDGLRFVDDFQENKSVIYTPEECLKKAKAYFYPPTKDLTQSAENFWLACQRKVKISFLSAGVHVTSHNATVLLGNLLLGKITDENSRRNMVAYWSYAQGFHNFLNGIEFSIEEFQRRMEPMEYFVHHFDNLVGRNMKPVAAELAQRIAGGEEVMEAGRKIKATKWDPVKKTALAGKKYSYEISFG</sequence>
<proteinExistence type="predicted"/>
<protein>
    <submittedName>
        <fullName evidence="2">Ubiquitin-like domain-containing protein</fullName>
    </submittedName>
</protein>
<evidence type="ECO:0000313" key="2">
    <source>
        <dbReference type="WBParaSite" id="ES5_v2.g14701.t1"/>
    </source>
</evidence>
<evidence type="ECO:0000313" key="1">
    <source>
        <dbReference type="Proteomes" id="UP000887579"/>
    </source>
</evidence>
<dbReference type="Proteomes" id="UP000887579">
    <property type="component" value="Unplaced"/>
</dbReference>
<name>A0AC34FDU4_9BILA</name>
<organism evidence="1 2">
    <name type="scientific">Panagrolaimus sp. ES5</name>
    <dbReference type="NCBI Taxonomy" id="591445"/>
    <lineage>
        <taxon>Eukaryota</taxon>
        <taxon>Metazoa</taxon>
        <taxon>Ecdysozoa</taxon>
        <taxon>Nematoda</taxon>
        <taxon>Chromadorea</taxon>
        <taxon>Rhabditida</taxon>
        <taxon>Tylenchina</taxon>
        <taxon>Panagrolaimomorpha</taxon>
        <taxon>Panagrolaimoidea</taxon>
        <taxon>Panagrolaimidae</taxon>
        <taxon>Panagrolaimus</taxon>
    </lineage>
</organism>
<dbReference type="WBParaSite" id="ES5_v2.g14701.t1">
    <property type="protein sequence ID" value="ES5_v2.g14701.t1"/>
    <property type="gene ID" value="ES5_v2.g14701"/>
</dbReference>
<reference evidence="2" key="1">
    <citation type="submission" date="2022-11" db="UniProtKB">
        <authorList>
            <consortium name="WormBaseParasite"/>
        </authorList>
    </citation>
    <scope>IDENTIFICATION</scope>
</reference>
<accession>A0AC34FDU4</accession>